<proteinExistence type="predicted"/>
<sequence>MNFSKNEIKVYNNSELKLYQQVHLELLVCELTEIKSLLDLFYRNETKASLNSKQKLYEKYEKKLTEKINNSKRLLKNTKIRLSNNISKCMITS</sequence>
<dbReference type="AlphaFoldDB" id="A0A6C0CCZ1"/>
<feature type="coiled-coil region" evidence="1">
    <location>
        <begin position="43"/>
        <end position="81"/>
    </location>
</feature>
<dbReference type="EMBL" id="MN739386">
    <property type="protein sequence ID" value="QHT02022.1"/>
    <property type="molecule type" value="Genomic_DNA"/>
</dbReference>
<accession>A0A6C0CCZ1</accession>
<keyword evidence="1" id="KW-0175">Coiled coil</keyword>
<organism evidence="2">
    <name type="scientific">viral metagenome</name>
    <dbReference type="NCBI Taxonomy" id="1070528"/>
    <lineage>
        <taxon>unclassified sequences</taxon>
        <taxon>metagenomes</taxon>
        <taxon>organismal metagenomes</taxon>
    </lineage>
</organism>
<name>A0A6C0CCZ1_9ZZZZ</name>
<reference evidence="2" key="1">
    <citation type="journal article" date="2020" name="Nature">
        <title>Giant virus diversity and host interactions through global metagenomics.</title>
        <authorList>
            <person name="Schulz F."/>
            <person name="Roux S."/>
            <person name="Paez-Espino D."/>
            <person name="Jungbluth S."/>
            <person name="Walsh D.A."/>
            <person name="Denef V.J."/>
            <person name="McMahon K.D."/>
            <person name="Konstantinidis K.T."/>
            <person name="Eloe-Fadrosh E.A."/>
            <person name="Kyrpides N.C."/>
            <person name="Woyke T."/>
        </authorList>
    </citation>
    <scope>NUCLEOTIDE SEQUENCE</scope>
    <source>
        <strain evidence="2">GVMAG-M-3300020523-10</strain>
    </source>
</reference>
<protein>
    <submittedName>
        <fullName evidence="2">Uncharacterized protein</fullName>
    </submittedName>
</protein>
<evidence type="ECO:0000256" key="1">
    <source>
        <dbReference type="SAM" id="Coils"/>
    </source>
</evidence>
<evidence type="ECO:0000313" key="2">
    <source>
        <dbReference type="EMBL" id="QHT02022.1"/>
    </source>
</evidence>